<gene>
    <name evidence="1" type="ORF">A5679_00495</name>
</gene>
<dbReference type="AlphaFoldDB" id="A0A1A2W389"/>
<dbReference type="EMBL" id="LZJY01000090">
    <property type="protein sequence ID" value="OBI07680.1"/>
    <property type="molecule type" value="Genomic_DNA"/>
</dbReference>
<dbReference type="Proteomes" id="UP000092207">
    <property type="component" value="Unassembled WGS sequence"/>
</dbReference>
<comment type="caution">
    <text evidence="1">The sequence shown here is derived from an EMBL/GenBank/DDBJ whole genome shotgun (WGS) entry which is preliminary data.</text>
</comment>
<accession>A0A1A2W389</accession>
<evidence type="ECO:0000313" key="2">
    <source>
        <dbReference type="Proteomes" id="UP000092207"/>
    </source>
</evidence>
<reference evidence="1 2" key="1">
    <citation type="submission" date="2016-06" db="EMBL/GenBank/DDBJ databases">
        <authorList>
            <person name="Kjaerup R.B."/>
            <person name="Dalgaard T.S."/>
            <person name="Juul-Madsen H.R."/>
        </authorList>
    </citation>
    <scope>NUCLEOTIDE SEQUENCE [LARGE SCALE GENOMIC DNA]</scope>
    <source>
        <strain evidence="1 2">E2838</strain>
    </source>
</reference>
<name>A0A1A2W389_MYCSC</name>
<evidence type="ECO:0008006" key="3">
    <source>
        <dbReference type="Google" id="ProtNLM"/>
    </source>
</evidence>
<dbReference type="RefSeq" id="WP_067302506.1">
    <property type="nucleotide sequence ID" value="NZ_LZJY01000090.1"/>
</dbReference>
<proteinExistence type="predicted"/>
<evidence type="ECO:0000313" key="1">
    <source>
        <dbReference type="EMBL" id="OBI07680.1"/>
    </source>
</evidence>
<protein>
    <recommendedName>
        <fullName evidence="3">Pyridine nucleotide-disulfide oxidoreductase</fullName>
    </recommendedName>
</protein>
<sequence length="83" mass="9049">MSVSAEDVRRLLDRQDEDAVLVAIEGRIDVASAAELESPDYRGALQIATRQEVLDRAGGPQLSEHELAEQAEELDTAFRNLGA</sequence>
<organism evidence="1 2">
    <name type="scientific">Mycobacterium scrofulaceum</name>
    <dbReference type="NCBI Taxonomy" id="1783"/>
    <lineage>
        <taxon>Bacteria</taxon>
        <taxon>Bacillati</taxon>
        <taxon>Actinomycetota</taxon>
        <taxon>Actinomycetes</taxon>
        <taxon>Mycobacteriales</taxon>
        <taxon>Mycobacteriaceae</taxon>
        <taxon>Mycobacterium</taxon>
    </lineage>
</organism>